<feature type="region of interest" description="Disordered" evidence="1">
    <location>
        <begin position="67"/>
        <end position="323"/>
    </location>
</feature>
<evidence type="ECO:0000313" key="3">
    <source>
        <dbReference type="Proteomes" id="UP001303647"/>
    </source>
</evidence>
<dbReference type="AlphaFoldDB" id="A0AAN7CYY5"/>
<gene>
    <name evidence="2" type="ORF">C7999DRAFT_39006</name>
</gene>
<dbReference type="PRINTS" id="PR01217">
    <property type="entry name" value="PRICHEXTENSN"/>
</dbReference>
<feature type="compositionally biased region" description="Pro residues" evidence="1">
    <location>
        <begin position="271"/>
        <end position="284"/>
    </location>
</feature>
<evidence type="ECO:0000256" key="1">
    <source>
        <dbReference type="SAM" id="MobiDB-lite"/>
    </source>
</evidence>
<sequence>MESPFSDAEKRFLLAEMIRLSPLNVGILVDFVRSHGIQPDWLNMQVPSGRTLSQCLQAAEIMLNTPMQPPSPLIPSLKRKSLGDLPDYGGHKRQAVLSPGELSPHGFAPGPQSAPTAQPVNIQPRPNGYAPALQSAGAPSVSAAPYNPAPTARRRGRPPKSAQNSWQVTYPPLSPAPSVPHPNSPGLQSHTAHQAPAQAPPDPKRAKKSLPEIAPRPAQGLPTMEPGDRSPAVPGADYQNWRDETTRRENYQLQATEPSPRERSSTSAYPPIQPRPRSPLPPPRELARAASKEPRHFTATPPPIAQEPAKKEGQPTTTDQIKT</sequence>
<proteinExistence type="predicted"/>
<dbReference type="Proteomes" id="UP001303647">
    <property type="component" value="Unassembled WGS sequence"/>
</dbReference>
<name>A0AAN7CYY5_9PEZI</name>
<accession>A0AAN7CYY5</accession>
<feature type="compositionally biased region" description="Pro residues" evidence="1">
    <location>
        <begin position="172"/>
        <end position="183"/>
    </location>
</feature>
<feature type="compositionally biased region" description="Polar residues" evidence="1">
    <location>
        <begin position="314"/>
        <end position="323"/>
    </location>
</feature>
<dbReference type="EMBL" id="MU857618">
    <property type="protein sequence ID" value="KAK4249877.1"/>
    <property type="molecule type" value="Genomic_DNA"/>
</dbReference>
<reference evidence="2" key="2">
    <citation type="submission" date="2023-05" db="EMBL/GenBank/DDBJ databases">
        <authorList>
            <consortium name="Lawrence Berkeley National Laboratory"/>
            <person name="Steindorff A."/>
            <person name="Hensen N."/>
            <person name="Bonometti L."/>
            <person name="Westerberg I."/>
            <person name="Brannstrom I.O."/>
            <person name="Guillou S."/>
            <person name="Cros-Aarteil S."/>
            <person name="Calhoun S."/>
            <person name="Haridas S."/>
            <person name="Kuo A."/>
            <person name="Mondo S."/>
            <person name="Pangilinan J."/>
            <person name="Riley R."/>
            <person name="Labutti K."/>
            <person name="Andreopoulos B."/>
            <person name="Lipzen A."/>
            <person name="Chen C."/>
            <person name="Yanf M."/>
            <person name="Daum C."/>
            <person name="Ng V."/>
            <person name="Clum A."/>
            <person name="Ohm R."/>
            <person name="Martin F."/>
            <person name="Silar P."/>
            <person name="Natvig D."/>
            <person name="Lalanne C."/>
            <person name="Gautier V."/>
            <person name="Ament-Velasquez S.L."/>
            <person name="Kruys A."/>
            <person name="Hutchinson M.I."/>
            <person name="Powell A.J."/>
            <person name="Barry K."/>
            <person name="Miller A.N."/>
            <person name="Grigoriev I.V."/>
            <person name="Debuchy R."/>
            <person name="Gladieux P."/>
            <person name="Thoren M.H."/>
            <person name="Johannesson H."/>
        </authorList>
    </citation>
    <scope>NUCLEOTIDE SEQUENCE</scope>
    <source>
        <strain evidence="2">CBS 359.72</strain>
    </source>
</reference>
<organism evidence="2 3">
    <name type="scientific">Corynascus novoguineensis</name>
    <dbReference type="NCBI Taxonomy" id="1126955"/>
    <lineage>
        <taxon>Eukaryota</taxon>
        <taxon>Fungi</taxon>
        <taxon>Dikarya</taxon>
        <taxon>Ascomycota</taxon>
        <taxon>Pezizomycotina</taxon>
        <taxon>Sordariomycetes</taxon>
        <taxon>Sordariomycetidae</taxon>
        <taxon>Sordariales</taxon>
        <taxon>Chaetomiaceae</taxon>
        <taxon>Corynascus</taxon>
    </lineage>
</organism>
<feature type="compositionally biased region" description="Basic and acidic residues" evidence="1">
    <location>
        <begin position="285"/>
        <end position="296"/>
    </location>
</feature>
<feature type="compositionally biased region" description="Basic and acidic residues" evidence="1">
    <location>
        <begin position="240"/>
        <end position="250"/>
    </location>
</feature>
<reference evidence="2" key="1">
    <citation type="journal article" date="2023" name="Mol. Phylogenet. Evol.">
        <title>Genome-scale phylogeny and comparative genomics of the fungal order Sordariales.</title>
        <authorList>
            <person name="Hensen N."/>
            <person name="Bonometti L."/>
            <person name="Westerberg I."/>
            <person name="Brannstrom I.O."/>
            <person name="Guillou S."/>
            <person name="Cros-Aarteil S."/>
            <person name="Calhoun S."/>
            <person name="Haridas S."/>
            <person name="Kuo A."/>
            <person name="Mondo S."/>
            <person name="Pangilinan J."/>
            <person name="Riley R."/>
            <person name="LaButti K."/>
            <person name="Andreopoulos B."/>
            <person name="Lipzen A."/>
            <person name="Chen C."/>
            <person name="Yan M."/>
            <person name="Daum C."/>
            <person name="Ng V."/>
            <person name="Clum A."/>
            <person name="Steindorff A."/>
            <person name="Ohm R.A."/>
            <person name="Martin F."/>
            <person name="Silar P."/>
            <person name="Natvig D.O."/>
            <person name="Lalanne C."/>
            <person name="Gautier V."/>
            <person name="Ament-Velasquez S.L."/>
            <person name="Kruys A."/>
            <person name="Hutchinson M.I."/>
            <person name="Powell A.J."/>
            <person name="Barry K."/>
            <person name="Miller A.N."/>
            <person name="Grigoriev I.V."/>
            <person name="Debuchy R."/>
            <person name="Gladieux P."/>
            <person name="Hiltunen Thoren M."/>
            <person name="Johannesson H."/>
        </authorList>
    </citation>
    <scope>NUCLEOTIDE SEQUENCE</scope>
    <source>
        <strain evidence="2">CBS 359.72</strain>
    </source>
</reference>
<protein>
    <submittedName>
        <fullName evidence="2">Uncharacterized protein</fullName>
    </submittedName>
</protein>
<evidence type="ECO:0000313" key="2">
    <source>
        <dbReference type="EMBL" id="KAK4249877.1"/>
    </source>
</evidence>
<comment type="caution">
    <text evidence="2">The sequence shown here is derived from an EMBL/GenBank/DDBJ whole genome shotgun (WGS) entry which is preliminary data.</text>
</comment>
<keyword evidence="3" id="KW-1185">Reference proteome</keyword>